<dbReference type="FunFam" id="3.40.50.1980:FF:000026">
    <property type="entry name" value="Histidinol dehydrogenase"/>
    <property type="match status" value="1"/>
</dbReference>
<sequence length="467" mass="50510">MATNKLLGDMYHNAVDNLQQLHIEIFNIEGVKYFSDKMKLVQLNDHKTQELIERSMLDENTAIDTVTAIINEVKNRGDEALGDYTKKFDGAELDTIKVDEETINSSLSKLDNDLVKALEQAASNIAKFHENQIPDEWSTEVDEGVTAGQIVRPLDSVGCYIPGGRAVYPSTILMTVIPAKIAGVKRIICCTPPQPDGTVKDVVLAAAKVAGATEVYMVGGAQAVAAMAYGTESIPRVDKIVGPGNIFVTAAKKLVYGQVDIDFPAGPSEVLIIADETADPAFIAMDIMAQAEHDPNAACALVTTSKKVAKQVDILIAEQLNNMERSEIITESLNSNGLIVVADIMEDAIKFSNAYAPEHLIIMTRDPEADLEEITNAGSIFLGELTPVAAGDYGSGTNHVLPTSGCARMYSGLSAESFVKKPTVQRLSEQGVLNLDEMVTKLAEYEGLHAHAESFKLRTEKVKKELN</sequence>
<evidence type="ECO:0000313" key="19">
    <source>
        <dbReference type="Proteomes" id="UP000007490"/>
    </source>
</evidence>
<dbReference type="PRINTS" id="PR00083">
    <property type="entry name" value="HOLDHDRGNASE"/>
</dbReference>
<dbReference type="EMBL" id="CP002551">
    <property type="protein sequence ID" value="ADZ09607.1"/>
    <property type="molecule type" value="Genomic_DNA"/>
</dbReference>
<evidence type="ECO:0000256" key="5">
    <source>
        <dbReference type="ARBA" id="ARBA00016531"/>
    </source>
</evidence>
<feature type="binding site" evidence="11 15">
    <location>
        <position position="359"/>
    </location>
    <ligand>
        <name>substrate</name>
    </ligand>
</feature>
<dbReference type="EC" id="1.1.1.23" evidence="4 11"/>
<evidence type="ECO:0000256" key="3">
    <source>
        <dbReference type="ARBA" id="ARBA00010178"/>
    </source>
</evidence>
<dbReference type="SUPFAM" id="SSF53720">
    <property type="entry name" value="ALDH-like"/>
    <property type="match status" value="1"/>
</dbReference>
<keyword evidence="19" id="KW-1185">Reference proteome</keyword>
<evidence type="ECO:0000256" key="12">
    <source>
        <dbReference type="PIRNR" id="PIRNR000099"/>
    </source>
</evidence>
<feature type="binding site" evidence="11 14">
    <location>
        <position position="160"/>
    </location>
    <ligand>
        <name>NAD(+)</name>
        <dbReference type="ChEBI" id="CHEBI:57540"/>
    </ligand>
</feature>
<dbReference type="InterPro" id="IPR022695">
    <property type="entry name" value="Histidinol_DH_monofunct"/>
</dbReference>
<dbReference type="GO" id="GO:0051287">
    <property type="term" value="F:NAD binding"/>
    <property type="evidence" value="ECO:0007669"/>
    <property type="project" value="InterPro"/>
</dbReference>
<evidence type="ECO:0000256" key="14">
    <source>
        <dbReference type="PIRSR" id="PIRSR000099-2"/>
    </source>
</evidence>
<proteinExistence type="inferred from homology"/>
<dbReference type="eggNOG" id="arCOG04352">
    <property type="taxonomic scope" value="Archaea"/>
</dbReference>
<evidence type="ECO:0000256" key="8">
    <source>
        <dbReference type="ARBA" id="ARBA00023002"/>
    </source>
</evidence>
<evidence type="ECO:0000256" key="9">
    <source>
        <dbReference type="ARBA" id="ARBA00023102"/>
    </source>
</evidence>
<organism evidence="18 19">
    <name type="scientific">Methanobacterium lacus (strain AL-21)</name>
    <dbReference type="NCBI Taxonomy" id="877455"/>
    <lineage>
        <taxon>Archaea</taxon>
        <taxon>Methanobacteriati</taxon>
        <taxon>Methanobacteriota</taxon>
        <taxon>Methanomada group</taxon>
        <taxon>Methanobacteria</taxon>
        <taxon>Methanobacteriales</taxon>
        <taxon>Methanobacteriaceae</taxon>
        <taxon>Methanobacterium</taxon>
    </lineage>
</organism>
<dbReference type="KEGG" id="mel:Metbo_1367"/>
<feature type="active site" description="Proton acceptor" evidence="11 13">
    <location>
        <position position="358"/>
    </location>
</feature>
<gene>
    <name evidence="11" type="primary">hisD</name>
    <name evidence="18" type="ordered locus">Metbo_1367</name>
</gene>
<dbReference type="Gene3D" id="3.40.50.1980">
    <property type="entry name" value="Nitrogenase molybdenum iron protein domain"/>
    <property type="match status" value="2"/>
</dbReference>
<dbReference type="HAMAP" id="MF_01024">
    <property type="entry name" value="HisD"/>
    <property type="match status" value="1"/>
</dbReference>
<evidence type="ECO:0000256" key="11">
    <source>
        <dbReference type="HAMAP-Rule" id="MF_01024"/>
    </source>
</evidence>
<feature type="binding site" evidence="11 15">
    <location>
        <position position="268"/>
    </location>
    <ligand>
        <name>substrate</name>
    </ligand>
</feature>
<evidence type="ECO:0000256" key="10">
    <source>
        <dbReference type="ARBA" id="ARBA00049489"/>
    </source>
</evidence>
<feature type="binding site" evidence="11 15">
    <location>
        <position position="451"/>
    </location>
    <ligand>
        <name>substrate</name>
    </ligand>
</feature>
<dbReference type="UniPathway" id="UPA00031">
    <property type="reaction ID" value="UER00014"/>
</dbReference>
<dbReference type="GO" id="GO:0004399">
    <property type="term" value="F:histidinol dehydrogenase activity"/>
    <property type="evidence" value="ECO:0007669"/>
    <property type="project" value="UniProtKB-UniRule"/>
</dbReference>
<dbReference type="Pfam" id="PF00815">
    <property type="entry name" value="Histidinol_dh"/>
    <property type="match status" value="1"/>
</dbReference>
<feature type="binding site" evidence="11 15">
    <location>
        <position position="293"/>
    </location>
    <ligand>
        <name>substrate</name>
    </ligand>
</feature>
<feature type="binding site" evidence="11 14">
    <location>
        <position position="245"/>
    </location>
    <ligand>
        <name>NAD(+)</name>
        <dbReference type="ChEBI" id="CHEBI:57540"/>
    </ligand>
</feature>
<feature type="binding site" evidence="11 15">
    <location>
        <position position="446"/>
    </location>
    <ligand>
        <name>substrate</name>
    </ligand>
</feature>
<feature type="active site" description="Proton acceptor" evidence="11 13">
    <location>
        <position position="359"/>
    </location>
</feature>
<feature type="binding site" evidence="11 16">
    <location>
        <position position="392"/>
    </location>
    <ligand>
        <name>Zn(2+)</name>
        <dbReference type="ChEBI" id="CHEBI:29105"/>
    </ligand>
</feature>
<dbReference type="NCBIfam" id="TIGR00069">
    <property type="entry name" value="hisD"/>
    <property type="match status" value="1"/>
</dbReference>
<comment type="cofactor">
    <cofactor evidence="11 16">
        <name>Zn(2+)</name>
        <dbReference type="ChEBI" id="CHEBI:29105"/>
    </cofactor>
    <text evidence="11 16">Binds 1 zinc ion per subunit.</text>
</comment>
<dbReference type="PROSITE" id="PS00611">
    <property type="entry name" value="HISOL_DEHYDROGENASE"/>
    <property type="match status" value="1"/>
</dbReference>
<comment type="similarity">
    <text evidence="3 11 12 17">Belongs to the histidinol dehydrogenase family.</text>
</comment>
<evidence type="ECO:0000256" key="4">
    <source>
        <dbReference type="ARBA" id="ARBA00012965"/>
    </source>
</evidence>
<comment type="catalytic activity">
    <reaction evidence="10 11 12">
        <text>L-histidinol + 2 NAD(+) + H2O = L-histidine + 2 NADH + 3 H(+)</text>
        <dbReference type="Rhea" id="RHEA:20641"/>
        <dbReference type="ChEBI" id="CHEBI:15377"/>
        <dbReference type="ChEBI" id="CHEBI:15378"/>
        <dbReference type="ChEBI" id="CHEBI:57540"/>
        <dbReference type="ChEBI" id="CHEBI:57595"/>
        <dbReference type="ChEBI" id="CHEBI:57699"/>
        <dbReference type="ChEBI" id="CHEBI:57945"/>
        <dbReference type="EC" id="1.1.1.23"/>
    </reaction>
</comment>
<dbReference type="HOGENOM" id="CLU_006732_3_0_2"/>
<dbReference type="GO" id="GO:0000105">
    <property type="term" value="P:L-histidine biosynthetic process"/>
    <property type="evidence" value="ECO:0007669"/>
    <property type="project" value="UniProtKB-UniRule"/>
</dbReference>
<dbReference type="GO" id="GO:0005737">
    <property type="term" value="C:cytoplasm"/>
    <property type="evidence" value="ECO:0007669"/>
    <property type="project" value="TreeGrafter"/>
</dbReference>
<feature type="binding site" evidence="11 16">
    <location>
        <position position="451"/>
    </location>
    <ligand>
        <name>Zn(2+)</name>
        <dbReference type="ChEBI" id="CHEBI:29105"/>
    </ligand>
</feature>
<dbReference type="FunFam" id="3.40.50.1980:FF:000001">
    <property type="entry name" value="Histidinol dehydrogenase"/>
    <property type="match status" value="1"/>
</dbReference>
<comment type="function">
    <text evidence="1 11 12">Catalyzes the sequential NAD-dependent oxidations of L-histidinol to L-histidinaldehyde and then to L-histidine.</text>
</comment>
<name>F0T7N9_METLA</name>
<dbReference type="STRING" id="877455.Metbo_1367"/>
<dbReference type="GO" id="GO:0008270">
    <property type="term" value="F:zinc ion binding"/>
    <property type="evidence" value="ECO:0007669"/>
    <property type="project" value="UniProtKB-UniRule"/>
</dbReference>
<reference evidence="19" key="1">
    <citation type="submission" date="2011-02" db="EMBL/GenBank/DDBJ databases">
        <title>Complete sequence of Methanobacterium sp. AL-21.</title>
        <authorList>
            <consortium name="US DOE Joint Genome Institute"/>
            <person name="Lucas S."/>
            <person name="Copeland A."/>
            <person name="Lapidus A."/>
            <person name="Cheng J.-F."/>
            <person name="Goodwin L."/>
            <person name="Pitluck S."/>
            <person name="Chertkov O."/>
            <person name="Detter J.C."/>
            <person name="Han C."/>
            <person name="Tapia R."/>
            <person name="Land M."/>
            <person name="Hauser L."/>
            <person name="Kyrpides N."/>
            <person name="Ivanova N."/>
            <person name="Mikhailova N."/>
            <person name="Pagani I."/>
            <person name="Cadillo-Quiroz H."/>
            <person name="Imachi H."/>
            <person name="Zinder S."/>
            <person name="Liu W."/>
            <person name="Woyke T."/>
        </authorList>
    </citation>
    <scope>NUCLEOTIDE SEQUENCE [LARGE SCALE GENOMIC DNA]</scope>
    <source>
        <strain evidence="19">AL-21</strain>
    </source>
</reference>
<keyword evidence="9 11" id="KW-0368">Histidine biosynthesis</keyword>
<dbReference type="PIRSF" id="PIRSF000099">
    <property type="entry name" value="Histidinol_dh"/>
    <property type="match status" value="1"/>
</dbReference>
<comment type="pathway">
    <text evidence="2 11 12">Amino-acid biosynthesis; L-histidine biosynthesis; L-histidine from 5-phospho-alpha-D-ribose 1-diphosphate: step 9/9.</text>
</comment>
<dbReference type="InterPro" id="IPR001692">
    <property type="entry name" value="Histidinol_DH_CS"/>
</dbReference>
<reference evidence="18 19" key="2">
    <citation type="journal article" date="2014" name="Int. J. Syst. Evol. Microbiol.">
        <title>Methanobacterium paludis sp. nov. and a novel strain of Methanobacterium lacus isolated from northern peatlands.</title>
        <authorList>
            <person name="Cadillo-Quiroz H."/>
            <person name="Brauer S.L."/>
            <person name="Goodson N."/>
            <person name="Yavitt J.B."/>
            <person name="Zinder S.H."/>
        </authorList>
    </citation>
    <scope>NUCLEOTIDE SEQUENCE [LARGE SCALE GENOMIC DNA]</scope>
    <source>
        <strain evidence="18 19">AL-21</strain>
    </source>
</reference>
<keyword evidence="6 11" id="KW-0479">Metal-binding</keyword>
<protein>
    <recommendedName>
        <fullName evidence="5 11">Histidinol dehydrogenase</fullName>
        <shortName evidence="11 12">HDH</shortName>
        <ecNumber evidence="4 11">1.1.1.23</ecNumber>
    </recommendedName>
</protein>
<dbReference type="InterPro" id="IPR012131">
    <property type="entry name" value="Hstdl_DH"/>
</dbReference>
<feature type="binding site" evidence="11 16">
    <location>
        <position position="290"/>
    </location>
    <ligand>
        <name>Zn(2+)</name>
        <dbReference type="ChEBI" id="CHEBI:29105"/>
    </ligand>
</feature>
<feature type="binding site" evidence="11 16">
    <location>
        <position position="293"/>
    </location>
    <ligand>
        <name>Zn(2+)</name>
        <dbReference type="ChEBI" id="CHEBI:29105"/>
    </ligand>
</feature>
<evidence type="ECO:0000313" key="18">
    <source>
        <dbReference type="EMBL" id="ADZ09607.1"/>
    </source>
</evidence>
<feature type="binding site" evidence="11 14">
    <location>
        <position position="222"/>
    </location>
    <ligand>
        <name>NAD(+)</name>
        <dbReference type="ChEBI" id="CHEBI:57540"/>
    </ligand>
</feature>
<evidence type="ECO:0000256" key="1">
    <source>
        <dbReference type="ARBA" id="ARBA00003850"/>
    </source>
</evidence>
<evidence type="ECO:0000256" key="17">
    <source>
        <dbReference type="RuleBase" id="RU004175"/>
    </source>
</evidence>
<evidence type="ECO:0000256" key="6">
    <source>
        <dbReference type="ARBA" id="ARBA00022723"/>
    </source>
</evidence>
<evidence type="ECO:0000256" key="7">
    <source>
        <dbReference type="ARBA" id="ARBA00022833"/>
    </source>
</evidence>
<dbReference type="Proteomes" id="UP000007490">
    <property type="component" value="Chromosome"/>
</dbReference>
<dbReference type="Gene3D" id="1.20.5.1300">
    <property type="match status" value="1"/>
</dbReference>
<keyword evidence="11 12" id="KW-0520">NAD</keyword>
<feature type="binding site" evidence="11 15">
    <location>
        <position position="392"/>
    </location>
    <ligand>
        <name>substrate</name>
    </ligand>
</feature>
<dbReference type="PANTHER" id="PTHR21256:SF2">
    <property type="entry name" value="HISTIDINE BIOSYNTHESIS TRIFUNCTIONAL PROTEIN"/>
    <property type="match status" value="1"/>
</dbReference>
<accession>F0T7N9</accession>
<keyword evidence="11 12" id="KW-0028">Amino-acid biosynthesis</keyword>
<feature type="binding site" evidence="11 15">
    <location>
        <position position="290"/>
    </location>
    <ligand>
        <name>substrate</name>
    </ligand>
</feature>
<keyword evidence="7 11" id="KW-0862">Zinc</keyword>
<evidence type="ECO:0000256" key="2">
    <source>
        <dbReference type="ARBA" id="ARBA00004940"/>
    </source>
</evidence>
<dbReference type="CDD" id="cd06572">
    <property type="entry name" value="Histidinol_dh"/>
    <property type="match status" value="1"/>
</dbReference>
<evidence type="ECO:0000256" key="15">
    <source>
        <dbReference type="PIRSR" id="PIRSR000099-3"/>
    </source>
</evidence>
<dbReference type="PANTHER" id="PTHR21256">
    <property type="entry name" value="HISTIDINOL DEHYDROGENASE HDH"/>
    <property type="match status" value="1"/>
</dbReference>
<dbReference type="AlphaFoldDB" id="F0T7N9"/>
<dbReference type="InterPro" id="IPR016161">
    <property type="entry name" value="Ald_DH/histidinol_DH"/>
</dbReference>
<evidence type="ECO:0000256" key="13">
    <source>
        <dbReference type="PIRSR" id="PIRSR000099-1"/>
    </source>
</evidence>
<evidence type="ECO:0000256" key="16">
    <source>
        <dbReference type="PIRSR" id="PIRSR000099-4"/>
    </source>
</evidence>
<keyword evidence="8 11" id="KW-0560">Oxidoreductase</keyword>